<proteinExistence type="predicted"/>
<organism evidence="1 2">
    <name type="scientific">Thalassobellus suaedae</name>
    <dbReference type="NCBI Taxonomy" id="3074124"/>
    <lineage>
        <taxon>Bacteria</taxon>
        <taxon>Pseudomonadati</taxon>
        <taxon>Bacteroidota</taxon>
        <taxon>Flavobacteriia</taxon>
        <taxon>Flavobacteriales</taxon>
        <taxon>Flavobacteriaceae</taxon>
        <taxon>Thalassobellus</taxon>
    </lineage>
</organism>
<name>A0ABY9XRZ4_9FLAO</name>
<evidence type="ECO:0000313" key="2">
    <source>
        <dbReference type="Proteomes" id="UP001302806"/>
    </source>
</evidence>
<gene>
    <name evidence="1" type="ORF">RHP51_16830</name>
</gene>
<dbReference type="EMBL" id="CP134537">
    <property type="protein sequence ID" value="WNH08727.1"/>
    <property type="molecule type" value="Genomic_DNA"/>
</dbReference>
<dbReference type="Proteomes" id="UP001302806">
    <property type="component" value="Chromosome"/>
</dbReference>
<evidence type="ECO:0000313" key="1">
    <source>
        <dbReference type="EMBL" id="WNH08727.1"/>
    </source>
</evidence>
<reference evidence="1 2" key="1">
    <citation type="submission" date="2023-09" db="EMBL/GenBank/DDBJ databases">
        <title>Thalassobella suaedae gen. nov., sp. nov., a marine bacterium of the family Flavobacteriaceae isolated from a halophyte Suaeda japonica.</title>
        <authorList>
            <person name="Lee S.Y."/>
            <person name="Hwang C.Y."/>
        </authorList>
    </citation>
    <scope>NUCLEOTIDE SEQUENCE [LARGE SCALE GENOMIC DNA]</scope>
    <source>
        <strain evidence="1 2">HL-DH14</strain>
    </source>
</reference>
<sequence>MTIKKTIKTKQDIKPVAKKAIPVKKASKKKEVLNGIPDIRRYFYKNETPLYFISATNFNMLGADEWIKGFKFICHIECFDGQHPNVFSPQEEIPHDEFTSIEDINNYLLQHPEVQAYLNHRKKGRSAGKYHVSNV</sequence>
<protein>
    <submittedName>
        <fullName evidence="1">Uncharacterized protein</fullName>
    </submittedName>
</protein>
<dbReference type="RefSeq" id="WP_415865349.1">
    <property type="nucleotide sequence ID" value="NZ_CP134537.1"/>
</dbReference>
<accession>A0ABY9XRZ4</accession>